<dbReference type="GO" id="GO:0034474">
    <property type="term" value="P:U2 snRNA 3'-end processing"/>
    <property type="evidence" value="ECO:0007669"/>
    <property type="project" value="InterPro"/>
</dbReference>
<dbReference type="InterPro" id="IPR022145">
    <property type="entry name" value="INTS1_RPB2-bd"/>
</dbReference>
<evidence type="ECO:0000313" key="4">
    <source>
        <dbReference type="Proteomes" id="UP000053237"/>
    </source>
</evidence>
<evidence type="ECO:0000259" key="2">
    <source>
        <dbReference type="Pfam" id="PF12432"/>
    </source>
</evidence>
<proteinExistence type="predicted"/>
<evidence type="ECO:0000313" key="3">
    <source>
        <dbReference type="EMBL" id="CCI40087.1"/>
    </source>
</evidence>
<dbReference type="PANTHER" id="PTHR21224">
    <property type="entry name" value="INTEGRATOR COMPLEX SUBUNIT 1"/>
    <property type="match status" value="1"/>
</dbReference>
<feature type="compositionally biased region" description="Acidic residues" evidence="1">
    <location>
        <begin position="46"/>
        <end position="75"/>
    </location>
</feature>
<gene>
    <name evidence="3" type="ORF">BN9_008710</name>
</gene>
<feature type="compositionally biased region" description="Basic residues" evidence="1">
    <location>
        <begin position="9"/>
        <end position="18"/>
    </location>
</feature>
<dbReference type="PANTHER" id="PTHR21224:SF1">
    <property type="entry name" value="INTEGRATOR COMPLEX SUBUNIT 1"/>
    <property type="match status" value="1"/>
</dbReference>
<feature type="compositionally biased region" description="Basic and acidic residues" evidence="1">
    <location>
        <begin position="32"/>
        <end position="45"/>
    </location>
</feature>
<feature type="region of interest" description="Disordered" evidence="1">
    <location>
        <begin position="713"/>
        <end position="777"/>
    </location>
</feature>
<name>A0A024G0A8_9STRA</name>
<dbReference type="InterPro" id="IPR038902">
    <property type="entry name" value="INTS1"/>
</dbReference>
<dbReference type="EMBL" id="CAIX01000005">
    <property type="protein sequence ID" value="CCI40087.1"/>
    <property type="molecule type" value="Genomic_DNA"/>
</dbReference>
<feature type="compositionally biased region" description="Polar residues" evidence="1">
    <location>
        <begin position="175"/>
        <end position="191"/>
    </location>
</feature>
<dbReference type="STRING" id="65357.A0A024G0A8"/>
<protein>
    <recommendedName>
        <fullName evidence="2">Integrator complex subunit 1 RPB2-binding domain-containing protein</fullName>
    </recommendedName>
</protein>
<dbReference type="InParanoid" id="A0A024G0A8"/>
<feature type="compositionally biased region" description="Polar residues" evidence="1">
    <location>
        <begin position="720"/>
        <end position="753"/>
    </location>
</feature>
<keyword evidence="4" id="KW-1185">Reference proteome</keyword>
<dbReference type="OrthoDB" id="115728at2759"/>
<dbReference type="Pfam" id="PF12432">
    <property type="entry name" value="INTS1_RP2B-bd"/>
    <property type="match status" value="1"/>
</dbReference>
<accession>A0A024G0A8</accession>
<feature type="domain" description="Integrator complex subunit 1 RPB2-binding" evidence="2">
    <location>
        <begin position="447"/>
        <end position="570"/>
    </location>
</feature>
<dbReference type="GO" id="GO:0032039">
    <property type="term" value="C:integrator complex"/>
    <property type="evidence" value="ECO:0007669"/>
    <property type="project" value="InterPro"/>
</dbReference>
<feature type="compositionally biased region" description="Polar residues" evidence="1">
    <location>
        <begin position="765"/>
        <end position="777"/>
    </location>
</feature>
<feature type="compositionally biased region" description="Basic and acidic residues" evidence="1">
    <location>
        <begin position="159"/>
        <end position="172"/>
    </location>
</feature>
<evidence type="ECO:0000256" key="1">
    <source>
        <dbReference type="SAM" id="MobiDB-lite"/>
    </source>
</evidence>
<comment type="caution">
    <text evidence="3">The sequence shown here is derived from an EMBL/GenBank/DDBJ whole genome shotgun (WGS) entry which is preliminary data.</text>
</comment>
<dbReference type="Proteomes" id="UP000053237">
    <property type="component" value="Unassembled WGS sequence"/>
</dbReference>
<feature type="region of interest" description="Disordered" evidence="1">
    <location>
        <begin position="1"/>
        <end position="214"/>
    </location>
</feature>
<sequence length="2420" mass="270572">MSMRPIRGLPRRFVRRKNVVHDDSEEEEDDRPDSTSNKDKEAPNKDDEEEEEDEEEEWNGDSEEDEDDADEDDNDDIKSTESEKSNVGPISAAKMRSKRLLKRPILSNSSNDSLKSKRRFLGSINTPRSVSAMDFAYGESKDEAPMTSKQQTKSPKYKATRDSEAYPGESRKKQSSMNAESCDSISDTSELLASESDFGTSPPMKFSPNKRLGTPSVVPFRDIQELIDSAETDESILKILKSVFGPLVRDQKPATRVLCIGLLRAVKKDAKRFNSPEIIKLLLRLLRTKQKRDQASGPSNEVPIKKPQTIRANTLSNSTGTTKLSVITESIQFELPVSVLVANLLVAILKNEEEWPAECVKVYLSDSLNARLWVNNELCHLFVLNVRTILDNDTVSDKKKAYRCRFRDPDVVRDTRELIVNHIRHRIIELDKERASIGPGGGNICTIRNMILTLSELVSLAPLRLLAISRLETWLQNPVLKPLAKDLLCKVIQQSNTMQPADLEVVDIFLKIKWKPTMFQFRVETLTQLVQQHPLYLRHALYVMIARERSSNIGSDVDNFKLLQHIFRATRATLNHDESNFYSHPMIHAGESASKDLAHVIRELAGTSDFAPMLKTILRKILKQVGFDMIDLKSICTGMLVNDGHWDTLTKFGDTRLPDHMSLITGLIWLLLLMRGAAVKSLEIQHSSSTLSSGRNVSSAVVSNSVGGPVSRRLAGGISSRGSKLGPSSQPSTLRISTTGAYLNRTNSSSPPTDSKKNSKAIPPSGNNAAPSIPSKSKATTELAKVSSVKIAFRAKEELLQALACVQRQSVLCCREIFDYFQLDGASSFEKILYQVIVKKLLFLEVPPDVQPTEHDKTCFESVKEGIPLQKDTIPALVDLYTTTTSIDRLEALQTLELIVFRAAEGQCNREAVWESLDSLKSYAEHEGIIGLEVVSIDFIEKLVQLTRYPLQEPSQSSDEVCYADRFWIACSILLVLGCFNPTIVGTHLWRNVPTLRALMEMIISDRFVFPPVLEHDPLLLLGAQRRLEGTLLQFETLEVSMPILSARESQIERSPGSTDSLMILDLYGVARQPSPSLLTHFRAISVKYTLGHRLRQSRQCGFLTEMVSHDLGCSKETTKTCRFSSQNDTLGDQVWWIVDIVCEDFDTVQYLPVTSLCNLLLLLYIRQRSNHTNGTSTNTLSKEDDTLSKPIVHIGPKLLSKLHNLLHVSDTDNDQACSIIRFFVDKLADSDRMIRHVAASILTMLCQPWTDNDIKMKDESSSATDDINGKVFGSLSPEIADSALAFTWLPLLTKLACYDQISEAVALCFENLLAREASISSLTSCIQAMYDFWRNSAQDGVDTAENSSGMSLDQVSMLAHVFGKFLTKRRLIVNNLVSNDQIYGIFVDVFAVAVTEQVEVGMKQLPVTSIAEFKVVHVMDKNHKIQELKLPITTFHGIVILLSNWTRFLSHLDPSRRNGSQESTLQNLKLLKQALFPRSVASRGSSSSSNVVRSSTGLIATKDVKLCPEPLLMELLVSICIVKLNSSTDCFDDIDDLIHSVGKALSVKSLWSLLLCSYHPLTCRSMIFEKLHAKCVLNEEHAEHALEDGIFESSVVLHTANKSPLRECAALVLDILLKSEHAFIGLDEEELKKNASYAFVKNWLHQKSTLNLVQSPSSALMFPSKKKIEPVSHLLDWEQIQTQAESRPSSVLKLESLQVSNISDVQTAAGSKSLTRLSLSRKVGDISLSKCLEEYLQRREQVNNLQANSSYDEQVALERFLTDISSNIQMKACSASGAEQLAIFLVDDVFLAALKDSTASNEAVFKRILQYVLCTIADTQSVVAIVSFLEKYIAGLEMKLGVIQDERNKLVADLLELTYKFIRRALLHLESPRWKALPLSSTTLKALSILMLLSRLLAIKHRKAQTLCERLLKGSEHMIFPILIQQCTISKCDSDSDVLALVLQEIIHFTPRQWFTFGSTLATLVEEIRSEALMSVYLTEPIRMSALMPSISEELHTHLILKSAKDLKDWTKLVCRNKVTNVIDDILSEIFSSLLNDIATTAIGKTNGGSVSRATVLDQLHSLVVNHPLLLVARLPAQFDRFSGRITLTQLYLRSNWFEQLMEIIDALDPLLRQFSVLLFPISRILLEFLQLMVQYQTLGFQVSVLRVLEYFRHTLLMDFEGASPIVVRPEPAALLKNVVALYENEDTIARFKLLTNAIATAALDGEESKLLQPIYSTSITSAARAIASNSLVIAAEEQQTLAILQQQSQSVANLSNDTIQKIIQILERLFLAKSADSVSDSTRELKNVNACKALVDSDIAPLNAISGFLKYPFASGKMVTSICQIVLQILRHGEDRIQYRKRLLDHYLQALSSSSRELKVTLIGFACDMSVFCDRTQRKELLQTLFVHDSRNARASLLDHFQSAVVGSQLRISLSSRT</sequence>
<reference evidence="3 4" key="1">
    <citation type="submission" date="2012-05" db="EMBL/GenBank/DDBJ databases">
        <title>Recombination and specialization in a pathogen metapopulation.</title>
        <authorList>
            <person name="Gardiner A."/>
            <person name="Kemen E."/>
            <person name="Schultz-Larsen T."/>
            <person name="MacLean D."/>
            <person name="Van Oosterhout C."/>
            <person name="Jones J.D.G."/>
        </authorList>
    </citation>
    <scope>NUCLEOTIDE SEQUENCE [LARGE SCALE GENOMIC DNA]</scope>
    <source>
        <strain evidence="3 4">Ac Nc2</strain>
    </source>
</reference>
<organism evidence="3 4">
    <name type="scientific">Albugo candida</name>
    <dbReference type="NCBI Taxonomy" id="65357"/>
    <lineage>
        <taxon>Eukaryota</taxon>
        <taxon>Sar</taxon>
        <taxon>Stramenopiles</taxon>
        <taxon>Oomycota</taxon>
        <taxon>Peronosporomycetes</taxon>
        <taxon>Albuginales</taxon>
        <taxon>Albuginaceae</taxon>
        <taxon>Albugo</taxon>
    </lineage>
</organism>